<dbReference type="EMBL" id="JAUSTP010000001">
    <property type="protein sequence ID" value="MDQ0188426.1"/>
    <property type="molecule type" value="Genomic_DNA"/>
</dbReference>
<dbReference type="PIRSF" id="PIRSF038973">
    <property type="entry name" value="SpoIIM"/>
    <property type="match status" value="1"/>
</dbReference>
<evidence type="ECO:0000256" key="1">
    <source>
        <dbReference type="SAM" id="Phobius"/>
    </source>
</evidence>
<feature type="transmembrane region" description="Helical" evidence="1">
    <location>
        <begin position="28"/>
        <end position="49"/>
    </location>
</feature>
<organism evidence="2 3">
    <name type="scientific">Alicyclobacillus cycloheptanicus</name>
    <dbReference type="NCBI Taxonomy" id="1457"/>
    <lineage>
        <taxon>Bacteria</taxon>
        <taxon>Bacillati</taxon>
        <taxon>Bacillota</taxon>
        <taxon>Bacilli</taxon>
        <taxon>Bacillales</taxon>
        <taxon>Alicyclobacillaceae</taxon>
        <taxon>Alicyclobacillus</taxon>
    </lineage>
</organism>
<feature type="transmembrane region" description="Helical" evidence="1">
    <location>
        <begin position="182"/>
        <end position="207"/>
    </location>
</feature>
<comment type="caution">
    <text evidence="2">The sequence shown here is derived from an EMBL/GenBank/DDBJ whole genome shotgun (WGS) entry which is preliminary data.</text>
</comment>
<accession>A0ABT9XDQ1</accession>
<feature type="transmembrane region" description="Helical" evidence="1">
    <location>
        <begin position="152"/>
        <end position="170"/>
    </location>
</feature>
<dbReference type="RefSeq" id="WP_274455827.1">
    <property type="nucleotide sequence ID" value="NZ_CP067097.1"/>
</dbReference>
<feature type="transmembrane region" description="Helical" evidence="1">
    <location>
        <begin position="93"/>
        <end position="116"/>
    </location>
</feature>
<dbReference type="Proteomes" id="UP001232973">
    <property type="component" value="Unassembled WGS sequence"/>
</dbReference>
<keyword evidence="3" id="KW-1185">Reference proteome</keyword>
<name>A0ABT9XDQ1_9BACL</name>
<reference evidence="2 3" key="1">
    <citation type="submission" date="2023-07" db="EMBL/GenBank/DDBJ databases">
        <title>Genomic Encyclopedia of Type Strains, Phase IV (KMG-IV): sequencing the most valuable type-strain genomes for metagenomic binning, comparative biology and taxonomic classification.</title>
        <authorList>
            <person name="Goeker M."/>
        </authorList>
    </citation>
    <scope>NUCLEOTIDE SEQUENCE [LARGE SCALE GENOMIC DNA]</scope>
    <source>
        <strain evidence="2 3">DSM 4006</strain>
    </source>
</reference>
<sequence length="219" mass="23237">MELASDAFWQAAQSRVWHRCRAAVAGQLHLWSFLAAVVLCGLIFGGIAAGQLNSSDTLALSNATLQLLQAIAAHQLAPANALWWQRMVADGQFLALLWLLGVSIIGMPFIVIAMFLRGFSIGFAVGFTVIQFGWRGFLLASIGIFLHQLLSLTALVFAAAIAIRFSGLVLRQSLPTAALAGALANYTGWFLLCACLLMGGAAVQAWLSPHLLGALLSGS</sequence>
<feature type="transmembrane region" description="Helical" evidence="1">
    <location>
        <begin position="123"/>
        <end position="146"/>
    </location>
</feature>
<dbReference type="InterPro" id="IPR014196">
    <property type="entry name" value="SpoIIM"/>
</dbReference>
<keyword evidence="1" id="KW-0472">Membrane</keyword>
<protein>
    <submittedName>
        <fullName evidence="2">Stage II sporulation protein M</fullName>
    </submittedName>
</protein>
<dbReference type="InterPro" id="IPR002798">
    <property type="entry name" value="SpoIIM-like"/>
</dbReference>
<keyword evidence="1" id="KW-0812">Transmembrane</keyword>
<evidence type="ECO:0000313" key="2">
    <source>
        <dbReference type="EMBL" id="MDQ0188426.1"/>
    </source>
</evidence>
<gene>
    <name evidence="2" type="ORF">J2S03_000230</name>
</gene>
<dbReference type="NCBIfam" id="TIGR02831">
    <property type="entry name" value="spo_II_M"/>
    <property type="match status" value="1"/>
</dbReference>
<proteinExistence type="predicted"/>
<keyword evidence="1" id="KW-1133">Transmembrane helix</keyword>
<evidence type="ECO:0000313" key="3">
    <source>
        <dbReference type="Proteomes" id="UP001232973"/>
    </source>
</evidence>
<dbReference type="Pfam" id="PF01944">
    <property type="entry name" value="SpoIIM"/>
    <property type="match status" value="1"/>
</dbReference>